<dbReference type="SUPFAM" id="SSF47384">
    <property type="entry name" value="Homodimeric domain of signal transducing histidine kinase"/>
    <property type="match status" value="1"/>
</dbReference>
<dbReference type="InterPro" id="IPR036097">
    <property type="entry name" value="HisK_dim/P_sf"/>
</dbReference>
<dbReference type="SMART" id="SM00388">
    <property type="entry name" value="HisKA"/>
    <property type="match status" value="1"/>
</dbReference>
<keyword evidence="5" id="KW-0547">Nucleotide-binding</keyword>
<accession>A0A937XIT7</accession>
<comment type="caution">
    <text evidence="11">The sequence shown here is derived from an EMBL/GenBank/DDBJ whole genome shotgun (WGS) entry which is preliminary data.</text>
</comment>
<keyword evidence="9" id="KW-1133">Transmembrane helix</keyword>
<dbReference type="GO" id="GO:0000155">
    <property type="term" value="F:phosphorelay sensor kinase activity"/>
    <property type="evidence" value="ECO:0007669"/>
    <property type="project" value="InterPro"/>
</dbReference>
<dbReference type="PROSITE" id="PS50109">
    <property type="entry name" value="HIS_KIN"/>
    <property type="match status" value="1"/>
</dbReference>
<dbReference type="Pfam" id="PF02518">
    <property type="entry name" value="HATPase_c"/>
    <property type="match status" value="1"/>
</dbReference>
<dbReference type="PANTHER" id="PTHR43065">
    <property type="entry name" value="SENSOR HISTIDINE KINASE"/>
    <property type="match status" value="1"/>
</dbReference>
<dbReference type="Gene3D" id="3.30.565.10">
    <property type="entry name" value="Histidine kinase-like ATPase, C-terminal domain"/>
    <property type="match status" value="1"/>
</dbReference>
<organism evidence="11 12">
    <name type="scientific">candidate division WOR-3 bacterium</name>
    <dbReference type="NCBI Taxonomy" id="2052148"/>
    <lineage>
        <taxon>Bacteria</taxon>
        <taxon>Bacteria division WOR-3</taxon>
    </lineage>
</organism>
<dbReference type="AlphaFoldDB" id="A0A937XIT7"/>
<comment type="catalytic activity">
    <reaction evidence="1">
        <text>ATP + protein L-histidine = ADP + protein N-phospho-L-histidine.</text>
        <dbReference type="EC" id="2.7.13.3"/>
    </reaction>
</comment>
<sequence>MNRPLWRQPEFWTTAGAVLALTIGHYAAPTHDPFWHDLFRRLYYLPIILAGFRFGLGGGLATSTAISLLFLPHVLMMKHMLPRQASEAVFEIPLYLVVGVVTGVLSDRQRKVSESLRHAERLKSLGEMAAGMAHEVKNPLAAIRSSAQILTERLSGKEAEFARIVVSEVDRLNRVVNEFLDYARPAPLKREPVLLSALLDSCLELLAPVIAQAGIRVKRAYPQGERQVNADSNQLRQVFLNLVLNAVQAMHAGGEATLELRQQGGSTLVLVRDTGSGIPSDKLRRVFEPFYSTKPGGTGLGLPIANRIVSEHGGRLVIESRPGEGTTATVTLPEE</sequence>
<feature type="transmembrane region" description="Helical" evidence="9">
    <location>
        <begin position="43"/>
        <end position="76"/>
    </location>
</feature>
<dbReference type="InterPro" id="IPR004358">
    <property type="entry name" value="Sig_transdc_His_kin-like_C"/>
</dbReference>
<gene>
    <name evidence="11" type="ORF">FJY68_11265</name>
</gene>
<dbReference type="SUPFAM" id="SSF55874">
    <property type="entry name" value="ATPase domain of HSP90 chaperone/DNA topoisomerase II/histidine kinase"/>
    <property type="match status" value="1"/>
</dbReference>
<evidence type="ECO:0000259" key="10">
    <source>
        <dbReference type="PROSITE" id="PS50109"/>
    </source>
</evidence>
<name>A0A937XIT7_UNCW3</name>
<feature type="domain" description="Histidine kinase" evidence="10">
    <location>
        <begin position="131"/>
        <end position="335"/>
    </location>
</feature>
<evidence type="ECO:0000256" key="5">
    <source>
        <dbReference type="ARBA" id="ARBA00022741"/>
    </source>
</evidence>
<dbReference type="InterPro" id="IPR003594">
    <property type="entry name" value="HATPase_dom"/>
</dbReference>
<dbReference type="Gene3D" id="1.10.287.130">
    <property type="match status" value="1"/>
</dbReference>
<evidence type="ECO:0000313" key="12">
    <source>
        <dbReference type="Proteomes" id="UP000779900"/>
    </source>
</evidence>
<protein>
    <recommendedName>
        <fullName evidence="2">histidine kinase</fullName>
        <ecNumber evidence="2">2.7.13.3</ecNumber>
    </recommendedName>
</protein>
<dbReference type="InterPro" id="IPR005467">
    <property type="entry name" value="His_kinase_dom"/>
</dbReference>
<reference evidence="11" key="1">
    <citation type="submission" date="2019-03" db="EMBL/GenBank/DDBJ databases">
        <title>Lake Tanganyika Metagenome-Assembled Genomes (MAGs).</title>
        <authorList>
            <person name="Tran P."/>
        </authorList>
    </citation>
    <scope>NUCLEOTIDE SEQUENCE</scope>
    <source>
        <strain evidence="11">K_DeepCast_150m_m2_040</strain>
    </source>
</reference>
<dbReference type="Proteomes" id="UP000779900">
    <property type="component" value="Unassembled WGS sequence"/>
</dbReference>
<keyword evidence="3" id="KW-0597">Phosphoprotein</keyword>
<keyword evidence="6 11" id="KW-0418">Kinase</keyword>
<dbReference type="Pfam" id="PF00512">
    <property type="entry name" value="HisKA"/>
    <property type="match status" value="1"/>
</dbReference>
<evidence type="ECO:0000313" key="11">
    <source>
        <dbReference type="EMBL" id="MBM3332406.1"/>
    </source>
</evidence>
<keyword evidence="8" id="KW-0902">Two-component regulatory system</keyword>
<dbReference type="GO" id="GO:0005524">
    <property type="term" value="F:ATP binding"/>
    <property type="evidence" value="ECO:0007669"/>
    <property type="project" value="UniProtKB-KW"/>
</dbReference>
<dbReference type="SMART" id="SM00387">
    <property type="entry name" value="HATPase_c"/>
    <property type="match status" value="1"/>
</dbReference>
<evidence type="ECO:0000256" key="2">
    <source>
        <dbReference type="ARBA" id="ARBA00012438"/>
    </source>
</evidence>
<evidence type="ECO:0000256" key="3">
    <source>
        <dbReference type="ARBA" id="ARBA00022553"/>
    </source>
</evidence>
<evidence type="ECO:0000256" key="4">
    <source>
        <dbReference type="ARBA" id="ARBA00022679"/>
    </source>
</evidence>
<dbReference type="CDD" id="cd00082">
    <property type="entry name" value="HisKA"/>
    <property type="match status" value="1"/>
</dbReference>
<dbReference type="InterPro" id="IPR003661">
    <property type="entry name" value="HisK_dim/P_dom"/>
</dbReference>
<keyword evidence="4" id="KW-0808">Transferase</keyword>
<evidence type="ECO:0000256" key="7">
    <source>
        <dbReference type="ARBA" id="ARBA00022840"/>
    </source>
</evidence>
<dbReference type="EC" id="2.7.13.3" evidence="2"/>
<evidence type="ECO:0000256" key="6">
    <source>
        <dbReference type="ARBA" id="ARBA00022777"/>
    </source>
</evidence>
<keyword evidence="9" id="KW-0812">Transmembrane</keyword>
<evidence type="ECO:0000256" key="1">
    <source>
        <dbReference type="ARBA" id="ARBA00000085"/>
    </source>
</evidence>
<keyword evidence="7" id="KW-0067">ATP-binding</keyword>
<proteinExistence type="predicted"/>
<dbReference type="EMBL" id="VGIR01000084">
    <property type="protein sequence ID" value="MBM3332406.1"/>
    <property type="molecule type" value="Genomic_DNA"/>
</dbReference>
<dbReference type="PRINTS" id="PR00344">
    <property type="entry name" value="BCTRLSENSOR"/>
</dbReference>
<evidence type="ECO:0000256" key="9">
    <source>
        <dbReference type="SAM" id="Phobius"/>
    </source>
</evidence>
<evidence type="ECO:0000256" key="8">
    <source>
        <dbReference type="ARBA" id="ARBA00023012"/>
    </source>
</evidence>
<dbReference type="InterPro" id="IPR036890">
    <property type="entry name" value="HATPase_C_sf"/>
</dbReference>
<dbReference type="PANTHER" id="PTHR43065:SF10">
    <property type="entry name" value="PEROXIDE STRESS-ACTIVATED HISTIDINE KINASE MAK3"/>
    <property type="match status" value="1"/>
</dbReference>
<keyword evidence="9" id="KW-0472">Membrane</keyword>